<sequence length="80" mass="9410">MANAVAKIRDIFSSHDGKMTLTDIRQALPELKSSQISMALCYFMRQRYMTRETISNDQTMGRKKVWIYQYHPVRLPKTIV</sequence>
<name>A0A6J5KX74_9CAUD</name>
<organism evidence="1">
    <name type="scientific">uncultured Caudovirales phage</name>
    <dbReference type="NCBI Taxonomy" id="2100421"/>
    <lineage>
        <taxon>Viruses</taxon>
        <taxon>Duplodnaviria</taxon>
        <taxon>Heunggongvirae</taxon>
        <taxon>Uroviricota</taxon>
        <taxon>Caudoviricetes</taxon>
        <taxon>Peduoviridae</taxon>
        <taxon>Maltschvirus</taxon>
        <taxon>Maltschvirus maltsch</taxon>
    </lineage>
</organism>
<gene>
    <name evidence="1" type="ORF">UFOVP79_45</name>
</gene>
<evidence type="ECO:0000313" key="1">
    <source>
        <dbReference type="EMBL" id="CAB4127034.1"/>
    </source>
</evidence>
<protein>
    <submittedName>
        <fullName evidence="1">Uncharacterized protein</fullName>
    </submittedName>
</protein>
<proteinExistence type="predicted"/>
<accession>A0A6J5KX74</accession>
<dbReference type="EMBL" id="LR796207">
    <property type="protein sequence ID" value="CAB4127034.1"/>
    <property type="molecule type" value="Genomic_DNA"/>
</dbReference>
<reference evidence="1" key="1">
    <citation type="submission" date="2020-04" db="EMBL/GenBank/DDBJ databases">
        <authorList>
            <person name="Chiriac C."/>
            <person name="Salcher M."/>
            <person name="Ghai R."/>
            <person name="Kavagutti S V."/>
        </authorList>
    </citation>
    <scope>NUCLEOTIDE SEQUENCE</scope>
</reference>